<keyword evidence="1" id="KW-0472">Membrane</keyword>
<evidence type="ECO:0000313" key="3">
    <source>
        <dbReference type="Proteomes" id="UP000004416"/>
    </source>
</evidence>
<comment type="caution">
    <text evidence="2">The sequence shown here is derived from an EMBL/GenBank/DDBJ whole genome shotgun (WGS) entry which is preliminary data.</text>
</comment>
<evidence type="ECO:0000313" key="2">
    <source>
        <dbReference type="EMBL" id="EHL08345.1"/>
    </source>
</evidence>
<dbReference type="AlphaFoldDB" id="G9XJ61"/>
<keyword evidence="1" id="KW-0812">Transmembrane</keyword>
<evidence type="ECO:0000256" key="1">
    <source>
        <dbReference type="SAM" id="Phobius"/>
    </source>
</evidence>
<name>G9XJ61_DESHA</name>
<protein>
    <submittedName>
        <fullName evidence="2">Uncharacterized protein</fullName>
    </submittedName>
</protein>
<proteinExistence type="predicted"/>
<reference evidence="2 3" key="1">
    <citation type="submission" date="2011-08" db="EMBL/GenBank/DDBJ databases">
        <authorList>
            <person name="Weinstock G."/>
            <person name="Sodergren E."/>
            <person name="Clifton S."/>
            <person name="Fulton L."/>
            <person name="Fulton B."/>
            <person name="Courtney L."/>
            <person name="Fronick C."/>
            <person name="Harrison M."/>
            <person name="Strong C."/>
            <person name="Farmer C."/>
            <person name="Delahaunty K."/>
            <person name="Markovic C."/>
            <person name="Hall O."/>
            <person name="Minx P."/>
            <person name="Tomlinson C."/>
            <person name="Mitreva M."/>
            <person name="Hou S."/>
            <person name="Chen J."/>
            <person name="Wollam A."/>
            <person name="Pepin K.H."/>
            <person name="Johnson M."/>
            <person name="Bhonagiri V."/>
            <person name="Zhang X."/>
            <person name="Suruliraj S."/>
            <person name="Warren W."/>
            <person name="Chinwalla A."/>
            <person name="Mardis E.R."/>
            <person name="Wilson R.K."/>
        </authorList>
    </citation>
    <scope>NUCLEOTIDE SEQUENCE [LARGE SCALE GENOMIC DNA]</scope>
    <source>
        <strain evidence="2 3">DP7</strain>
    </source>
</reference>
<dbReference type="PATRIC" id="fig|537010.4.peg.916"/>
<accession>G9XJ61</accession>
<feature type="transmembrane region" description="Helical" evidence="1">
    <location>
        <begin position="12"/>
        <end position="39"/>
    </location>
</feature>
<organism evidence="2 3">
    <name type="scientific">Desulfitobacterium hafniense DP7</name>
    <dbReference type="NCBI Taxonomy" id="537010"/>
    <lineage>
        <taxon>Bacteria</taxon>
        <taxon>Bacillati</taxon>
        <taxon>Bacillota</taxon>
        <taxon>Clostridia</taxon>
        <taxon>Eubacteriales</taxon>
        <taxon>Desulfitobacteriaceae</taxon>
        <taxon>Desulfitobacterium</taxon>
    </lineage>
</organism>
<keyword evidence="1" id="KW-1133">Transmembrane helix</keyword>
<dbReference type="EMBL" id="AFZX01000022">
    <property type="protein sequence ID" value="EHL08345.1"/>
    <property type="molecule type" value="Genomic_DNA"/>
</dbReference>
<dbReference type="Proteomes" id="UP000004416">
    <property type="component" value="Unassembled WGS sequence"/>
</dbReference>
<gene>
    <name evidence="2" type="ORF">HMPREF0322_00987</name>
</gene>
<sequence length="44" mass="4960">MADYYVTRIMLGAIAMFMHGWCLTSWNCLQAIICGIYMLPKGTA</sequence>
<dbReference type="HOGENOM" id="CLU_3215305_0_0_9"/>